<feature type="transmembrane region" description="Helical" evidence="1">
    <location>
        <begin position="80"/>
        <end position="98"/>
    </location>
</feature>
<dbReference type="AlphaFoldDB" id="A0A844BHV3"/>
<feature type="transmembrane region" description="Helical" evidence="1">
    <location>
        <begin position="283"/>
        <end position="305"/>
    </location>
</feature>
<reference evidence="2 3" key="1">
    <citation type="submission" date="2019-11" db="EMBL/GenBank/DDBJ databases">
        <title>Draft Whole-Genome sequence of the marine photosynthetic bacterium Rhodovulum strictum DSM 11289.</title>
        <authorList>
            <person name="Kyndt J.A."/>
            <person name="Meyer T.E."/>
        </authorList>
    </citation>
    <scope>NUCLEOTIDE SEQUENCE [LARGE SCALE GENOMIC DNA]</scope>
    <source>
        <strain evidence="2 3">DSM 11289</strain>
    </source>
</reference>
<evidence type="ECO:0000313" key="3">
    <source>
        <dbReference type="Proteomes" id="UP000466730"/>
    </source>
</evidence>
<protein>
    <submittedName>
        <fullName evidence="2">AbrB family transcriptional regulator</fullName>
    </submittedName>
</protein>
<keyword evidence="1" id="KW-0812">Transmembrane</keyword>
<gene>
    <name evidence="2" type="ORF">GH815_14225</name>
</gene>
<dbReference type="PANTHER" id="PTHR38457:SF1">
    <property type="entry name" value="REGULATOR ABRB-RELATED"/>
    <property type="match status" value="1"/>
</dbReference>
<dbReference type="Pfam" id="PF05145">
    <property type="entry name" value="AbrB"/>
    <property type="match status" value="1"/>
</dbReference>
<evidence type="ECO:0000256" key="1">
    <source>
        <dbReference type="SAM" id="Phobius"/>
    </source>
</evidence>
<dbReference type="OrthoDB" id="7157734at2"/>
<name>A0A844BHV3_9RHOB</name>
<comment type="caution">
    <text evidence="2">The sequence shown here is derived from an EMBL/GenBank/DDBJ whole genome shotgun (WGS) entry which is preliminary data.</text>
</comment>
<feature type="transmembrane region" description="Helical" evidence="1">
    <location>
        <begin position="104"/>
        <end position="127"/>
    </location>
</feature>
<accession>A0A844BHV3</accession>
<dbReference type="PIRSF" id="PIRSF038991">
    <property type="entry name" value="Protein_AbrB"/>
    <property type="match status" value="1"/>
</dbReference>
<sequence>MLRRRIDIGARPAVHGLDQPPCPGSPMLAAFLTLAAGAAGAVLAALLGVPAPFLTGPALCVTALALAGVRVVLPVGLRDGCFLLIGLNIGAGITPEALATAARWPLSLALLAVSVIAIMALGARLLVWRFGFDRMSALLAATPGHLSFVLSLSSDVRADLPRVTLIQTIRVLALTLIVPFAAPLIGGGDLPALPPGPDAMPLAVLAPIMALGVLAGLLFQRLRVPAALLFGGMAVSGLGHATGLIAGAVPEWLAIPAFTVMGTLIGTRFAGVTPRMVWQALGASGLLTGFAALLSLAAAALVAVLLDLPMLTALIAFAPGGLETMMAMSLLLGADPAYVAAHHVFRLLVLTVVLPLAVARIGATAGRDVSPPR</sequence>
<feature type="transmembrane region" description="Helical" evidence="1">
    <location>
        <begin position="226"/>
        <end position="246"/>
    </location>
</feature>
<feature type="transmembrane region" description="Helical" evidence="1">
    <location>
        <begin position="252"/>
        <end position="271"/>
    </location>
</feature>
<dbReference type="Proteomes" id="UP000466730">
    <property type="component" value="Unassembled WGS sequence"/>
</dbReference>
<keyword evidence="1" id="KW-0472">Membrane</keyword>
<evidence type="ECO:0000313" key="2">
    <source>
        <dbReference type="EMBL" id="MRH22149.1"/>
    </source>
</evidence>
<feature type="transmembrane region" description="Helical" evidence="1">
    <location>
        <begin position="311"/>
        <end position="332"/>
    </location>
</feature>
<feature type="transmembrane region" description="Helical" evidence="1">
    <location>
        <begin position="199"/>
        <end position="219"/>
    </location>
</feature>
<dbReference type="InterPro" id="IPR017516">
    <property type="entry name" value="AbrB_dup"/>
</dbReference>
<dbReference type="GO" id="GO:0016020">
    <property type="term" value="C:membrane"/>
    <property type="evidence" value="ECO:0007669"/>
    <property type="project" value="InterPro"/>
</dbReference>
<dbReference type="EMBL" id="WJPO01000025">
    <property type="protein sequence ID" value="MRH22149.1"/>
    <property type="molecule type" value="Genomic_DNA"/>
</dbReference>
<feature type="transmembrane region" description="Helical" evidence="1">
    <location>
        <begin position="53"/>
        <end position="73"/>
    </location>
</feature>
<dbReference type="PANTHER" id="PTHR38457">
    <property type="entry name" value="REGULATOR ABRB-RELATED"/>
    <property type="match status" value="1"/>
</dbReference>
<feature type="transmembrane region" description="Helical" evidence="1">
    <location>
        <begin position="344"/>
        <end position="363"/>
    </location>
</feature>
<organism evidence="2 3">
    <name type="scientific">Rhodovulum strictum</name>
    <dbReference type="NCBI Taxonomy" id="58314"/>
    <lineage>
        <taxon>Bacteria</taxon>
        <taxon>Pseudomonadati</taxon>
        <taxon>Pseudomonadota</taxon>
        <taxon>Alphaproteobacteria</taxon>
        <taxon>Rhodobacterales</taxon>
        <taxon>Paracoccaceae</taxon>
        <taxon>Rhodovulum</taxon>
    </lineage>
</organism>
<dbReference type="GO" id="GO:0010468">
    <property type="term" value="P:regulation of gene expression"/>
    <property type="evidence" value="ECO:0007669"/>
    <property type="project" value="InterPro"/>
</dbReference>
<proteinExistence type="predicted"/>
<feature type="transmembrane region" description="Helical" evidence="1">
    <location>
        <begin position="169"/>
        <end position="187"/>
    </location>
</feature>
<dbReference type="InterPro" id="IPR007820">
    <property type="entry name" value="AbrB_fam"/>
</dbReference>
<keyword evidence="3" id="KW-1185">Reference proteome</keyword>
<keyword evidence="1" id="KW-1133">Transmembrane helix</keyword>
<dbReference type="NCBIfam" id="TIGR03082">
    <property type="entry name" value="Gneg_AbrB_dup"/>
    <property type="match status" value="2"/>
</dbReference>
<feature type="transmembrane region" description="Helical" evidence="1">
    <location>
        <begin position="27"/>
        <end position="47"/>
    </location>
</feature>